<evidence type="ECO:0000259" key="2">
    <source>
        <dbReference type="Pfam" id="PF13439"/>
    </source>
</evidence>
<accession>A0ABS6D792</accession>
<dbReference type="InterPro" id="IPR050194">
    <property type="entry name" value="Glycosyltransferase_grp1"/>
</dbReference>
<gene>
    <name evidence="3" type="ORF">HGO97_014650</name>
</gene>
<protein>
    <submittedName>
        <fullName evidence="3">Glycosyltransferase</fullName>
        <ecNumber evidence="3">2.4.-.-</ecNumber>
    </submittedName>
</protein>
<dbReference type="RefSeq" id="WP_216243045.1">
    <property type="nucleotide sequence ID" value="NZ_JABACJ020000014.1"/>
</dbReference>
<feature type="domain" description="Glycosyltransferase subfamily 4-like N-terminal" evidence="2">
    <location>
        <begin position="15"/>
        <end position="180"/>
    </location>
</feature>
<feature type="domain" description="Glycosyl transferase family 1" evidence="1">
    <location>
        <begin position="189"/>
        <end position="307"/>
    </location>
</feature>
<dbReference type="Pfam" id="PF00534">
    <property type="entry name" value="Glycos_transf_1"/>
    <property type="match status" value="1"/>
</dbReference>
<reference evidence="3 4" key="1">
    <citation type="submission" date="2021-06" db="EMBL/GenBank/DDBJ databases">
        <title>Faecalicatena sp. nov. isolated from porcine feces.</title>
        <authorList>
            <person name="Oh B.S."/>
            <person name="Lee J.H."/>
        </authorList>
    </citation>
    <scope>NUCLEOTIDE SEQUENCE [LARGE SCALE GENOMIC DNA]</scope>
    <source>
        <strain evidence="3 4">AGMB00832</strain>
    </source>
</reference>
<name>A0ABS6D792_9FIRM</name>
<comment type="caution">
    <text evidence="3">The sequence shown here is derived from an EMBL/GenBank/DDBJ whole genome shotgun (WGS) entry which is preliminary data.</text>
</comment>
<dbReference type="PANTHER" id="PTHR45947">
    <property type="entry name" value="SULFOQUINOVOSYL TRANSFERASE SQD2"/>
    <property type="match status" value="1"/>
</dbReference>
<evidence type="ECO:0000313" key="4">
    <source>
        <dbReference type="Proteomes" id="UP000723714"/>
    </source>
</evidence>
<sequence>MKRILAGFIMDGKAGGVDKYLLNFLDAVKNQDVQIDFLTDEVHEELKTYLAQYHCNLYPIASLRHPVRQFRQVCAVLQQKHYDMIYLNVSTAIDCIAAFAAKKMRVKERAIHSHSSGNDCESTAQRLVYDVVHRICKMFFYRAGTRFYGCSVKAGEWIFPKKIVQSEKFEVIYNAVDRNRFQYKEEIRRQVRKELGITDEQLVIGHIGNFCYAKNYPFLIDLFSDIHEKEKDSVFLLTGTGVELEEVREMVKKRGLTDCIRFLGWRKDADRLYQAMDLFVLPSRFEGLPIVGVEAQCAKLACVLSDTITREAKIQDHCHFLPLADGTEKWAGFILQHSRYDRMKVALTAEAANYDLDRQKEQLRRIVCH</sequence>
<dbReference type="GO" id="GO:0016757">
    <property type="term" value="F:glycosyltransferase activity"/>
    <property type="evidence" value="ECO:0007669"/>
    <property type="project" value="UniProtKB-KW"/>
</dbReference>
<dbReference type="InterPro" id="IPR001296">
    <property type="entry name" value="Glyco_trans_1"/>
</dbReference>
<evidence type="ECO:0000313" key="3">
    <source>
        <dbReference type="EMBL" id="MBU3877047.1"/>
    </source>
</evidence>
<keyword evidence="3" id="KW-0328">Glycosyltransferase</keyword>
<dbReference type="InterPro" id="IPR028098">
    <property type="entry name" value="Glyco_trans_4-like_N"/>
</dbReference>
<proteinExistence type="predicted"/>
<dbReference type="EMBL" id="JABACJ020000014">
    <property type="protein sequence ID" value="MBU3877047.1"/>
    <property type="molecule type" value="Genomic_DNA"/>
</dbReference>
<dbReference type="EC" id="2.4.-.-" evidence="3"/>
<organism evidence="3 4">
    <name type="scientific">Faecalicatena faecalis</name>
    <dbReference type="NCBI Taxonomy" id="2726362"/>
    <lineage>
        <taxon>Bacteria</taxon>
        <taxon>Bacillati</taxon>
        <taxon>Bacillota</taxon>
        <taxon>Clostridia</taxon>
        <taxon>Lachnospirales</taxon>
        <taxon>Lachnospiraceae</taxon>
        <taxon>Faecalicatena</taxon>
    </lineage>
</organism>
<dbReference type="PANTHER" id="PTHR45947:SF3">
    <property type="entry name" value="SULFOQUINOVOSYL TRANSFERASE SQD2"/>
    <property type="match status" value="1"/>
</dbReference>
<keyword evidence="3" id="KW-0808">Transferase</keyword>
<keyword evidence="4" id="KW-1185">Reference proteome</keyword>
<dbReference type="Proteomes" id="UP000723714">
    <property type="component" value="Unassembled WGS sequence"/>
</dbReference>
<evidence type="ECO:0000259" key="1">
    <source>
        <dbReference type="Pfam" id="PF00534"/>
    </source>
</evidence>
<dbReference type="Pfam" id="PF13439">
    <property type="entry name" value="Glyco_transf_4"/>
    <property type="match status" value="1"/>
</dbReference>